<gene>
    <name evidence="2" type="ORF">TGPRC2_209210B</name>
</gene>
<proteinExistence type="predicted"/>
<accession>A0A151HGV9</accession>
<organism evidence="2 3">
    <name type="scientific">Toxoplasma gondii TgCatPRC2</name>
    <dbReference type="NCBI Taxonomy" id="1130821"/>
    <lineage>
        <taxon>Eukaryota</taxon>
        <taxon>Sar</taxon>
        <taxon>Alveolata</taxon>
        <taxon>Apicomplexa</taxon>
        <taxon>Conoidasida</taxon>
        <taxon>Coccidia</taxon>
        <taxon>Eucoccidiorida</taxon>
        <taxon>Eimeriorina</taxon>
        <taxon>Sarcocystidae</taxon>
        <taxon>Toxoplasma</taxon>
    </lineage>
</organism>
<dbReference type="VEuPathDB" id="ToxoDB:TGPRC2_209210B"/>
<reference evidence="3" key="1">
    <citation type="submission" date="2016-03" db="EMBL/GenBank/DDBJ databases">
        <authorList>
            <person name="Sibley D."/>
            <person name="Venepally P."/>
            <person name="Karamycheva S."/>
            <person name="Hadjithomas M."/>
            <person name="Khan A."/>
            <person name="Brunk B."/>
            <person name="Roos D."/>
            <person name="Caler E."/>
            <person name="Lorenzi H."/>
        </authorList>
    </citation>
    <scope>NUCLEOTIDE SEQUENCE [LARGE SCALE GENOMIC DNA]</scope>
    <source>
        <strain evidence="3">TgCatPRC2</strain>
    </source>
</reference>
<protein>
    <recommendedName>
        <fullName evidence="4">Transmembrane protein</fullName>
    </recommendedName>
</protein>
<feature type="signal peptide" evidence="1">
    <location>
        <begin position="1"/>
        <end position="43"/>
    </location>
</feature>
<dbReference type="Proteomes" id="UP000075225">
    <property type="component" value="Unassembled WGS sequence"/>
</dbReference>
<evidence type="ECO:0000256" key="1">
    <source>
        <dbReference type="SAM" id="SignalP"/>
    </source>
</evidence>
<evidence type="ECO:0008006" key="4">
    <source>
        <dbReference type="Google" id="ProtNLM"/>
    </source>
</evidence>
<dbReference type="EMBL" id="AHZP02001074">
    <property type="protein sequence ID" value="KYK68571.1"/>
    <property type="molecule type" value="Genomic_DNA"/>
</dbReference>
<dbReference type="AlphaFoldDB" id="A0A151HGV9"/>
<keyword evidence="1" id="KW-0732">Signal</keyword>
<feature type="chain" id="PRO_5007581573" description="Transmembrane protein" evidence="1">
    <location>
        <begin position="44"/>
        <end position="118"/>
    </location>
</feature>
<sequence>MHNRKQPCDSDALSPGCSTHPPRVRFLCLFLWFFLICKRRCLGRGMRMADALCLNLRLPRGRNAESRRDIPGREREKLRQWLARARLIHNAKSGEEKSTKGRNEATRTASDALTLFRV</sequence>
<evidence type="ECO:0000313" key="3">
    <source>
        <dbReference type="Proteomes" id="UP000075225"/>
    </source>
</evidence>
<evidence type="ECO:0000313" key="2">
    <source>
        <dbReference type="EMBL" id="KYK68571.1"/>
    </source>
</evidence>
<comment type="caution">
    <text evidence="2">The sequence shown here is derived from an EMBL/GenBank/DDBJ whole genome shotgun (WGS) entry which is preliminary data.</text>
</comment>
<name>A0A151HGV9_TOXGO</name>